<protein>
    <submittedName>
        <fullName evidence="4">Response regulator</fullName>
    </submittedName>
</protein>
<accession>A0A3P3VRM5</accession>
<organism evidence="4 5">
    <name type="scientific">Aestuariirhabdus litorea</name>
    <dbReference type="NCBI Taxonomy" id="2528527"/>
    <lineage>
        <taxon>Bacteria</taxon>
        <taxon>Pseudomonadati</taxon>
        <taxon>Pseudomonadota</taxon>
        <taxon>Gammaproteobacteria</taxon>
        <taxon>Oceanospirillales</taxon>
        <taxon>Aestuariirhabdaceae</taxon>
        <taxon>Aestuariirhabdus</taxon>
    </lineage>
</organism>
<evidence type="ECO:0000313" key="5">
    <source>
        <dbReference type="Proteomes" id="UP000280792"/>
    </source>
</evidence>
<dbReference type="SMART" id="SM00448">
    <property type="entry name" value="REC"/>
    <property type="match status" value="2"/>
</dbReference>
<feature type="domain" description="Response regulatory" evidence="3">
    <location>
        <begin position="153"/>
        <end position="267"/>
    </location>
</feature>
<dbReference type="Proteomes" id="UP000280792">
    <property type="component" value="Unassembled WGS sequence"/>
</dbReference>
<dbReference type="PROSITE" id="PS50110">
    <property type="entry name" value="RESPONSE_REGULATORY"/>
    <property type="match status" value="2"/>
</dbReference>
<evidence type="ECO:0000313" key="4">
    <source>
        <dbReference type="EMBL" id="RRJ85280.1"/>
    </source>
</evidence>
<dbReference type="InterPro" id="IPR001789">
    <property type="entry name" value="Sig_transdc_resp-reg_receiver"/>
</dbReference>
<evidence type="ECO:0000259" key="3">
    <source>
        <dbReference type="PROSITE" id="PS50110"/>
    </source>
</evidence>
<dbReference type="EMBL" id="QWEZ01000001">
    <property type="protein sequence ID" value="RRJ85280.1"/>
    <property type="molecule type" value="Genomic_DNA"/>
</dbReference>
<comment type="caution">
    <text evidence="4">The sequence shown here is derived from an EMBL/GenBank/DDBJ whole genome shotgun (WGS) entry which is preliminary data.</text>
</comment>
<comment type="caution">
    <text evidence="2">Lacks conserved residue(s) required for the propagation of feature annotation.</text>
</comment>
<dbReference type="PANTHER" id="PTHR44591">
    <property type="entry name" value="STRESS RESPONSE REGULATOR PROTEIN 1"/>
    <property type="match status" value="1"/>
</dbReference>
<dbReference type="AlphaFoldDB" id="A0A3P3VRM5"/>
<reference evidence="4 5" key="1">
    <citation type="submission" date="2018-08" db="EMBL/GenBank/DDBJ databases">
        <authorList>
            <person name="Khan S.A."/>
        </authorList>
    </citation>
    <scope>NUCLEOTIDE SEQUENCE [LARGE SCALE GENOMIC DNA]</scope>
    <source>
        <strain evidence="4 5">GTF-13</strain>
    </source>
</reference>
<evidence type="ECO:0000256" key="1">
    <source>
        <dbReference type="ARBA" id="ARBA00022553"/>
    </source>
</evidence>
<dbReference type="SUPFAM" id="SSF52172">
    <property type="entry name" value="CheY-like"/>
    <property type="match status" value="2"/>
</dbReference>
<gene>
    <name evidence="4" type="ORF">D0544_09520</name>
</gene>
<dbReference type="CDD" id="cd17569">
    <property type="entry name" value="REC_HupR-like"/>
    <property type="match status" value="1"/>
</dbReference>
<dbReference type="RefSeq" id="WP_125015705.1">
    <property type="nucleotide sequence ID" value="NZ_QWEZ01000001.1"/>
</dbReference>
<reference evidence="4 5" key="2">
    <citation type="submission" date="2018-12" db="EMBL/GenBank/DDBJ databases">
        <title>Simiduia agarivorans gen. nov., sp. nov., a marine, agarolytic bacterium isolated from shallow coastal water from Keelung, Taiwan.</title>
        <authorList>
            <person name="Shieh W.Y."/>
        </authorList>
    </citation>
    <scope>NUCLEOTIDE SEQUENCE [LARGE SCALE GENOMIC DNA]</scope>
    <source>
        <strain evidence="4 5">GTF-13</strain>
    </source>
</reference>
<dbReference type="InterPro" id="IPR011006">
    <property type="entry name" value="CheY-like_superfamily"/>
</dbReference>
<keyword evidence="1 2" id="KW-0597">Phosphoprotein</keyword>
<dbReference type="PANTHER" id="PTHR44591:SF19">
    <property type="entry name" value="TWO-COMPONENT RESPONSE REGULATOR-RELATED"/>
    <property type="match status" value="1"/>
</dbReference>
<dbReference type="InterPro" id="IPR050595">
    <property type="entry name" value="Bact_response_regulator"/>
</dbReference>
<evidence type="ECO:0000256" key="2">
    <source>
        <dbReference type="PROSITE-ProRule" id="PRU00169"/>
    </source>
</evidence>
<feature type="domain" description="Response regulatory" evidence="3">
    <location>
        <begin position="7"/>
        <end position="121"/>
    </location>
</feature>
<keyword evidence="5" id="KW-1185">Reference proteome</keyword>
<dbReference type="Pfam" id="PF00072">
    <property type="entry name" value="Response_reg"/>
    <property type="match status" value="2"/>
</dbReference>
<sequence>MVTRRARILFVDDEPKILHALKWLFRKGYDVAVAEGGQEALEQVKTFKPDVVVSDQRMPGMTGTQLLNQIKVISPGTMRLLLTGYSDYKAVVNSVNEGEIYRFVHKPWVNSQIRSVVEEAANTALNSPEIVPEQAVADGPSLGAQSAVVESGNILVIDDDESACNQLQEVLGTTHNLLFARSMDDAMSLLESNPVGVVISEVSIGSGDVTTLIKLLKRHYPEIVSVVMTSQEDANIIIELINQGQIYRFMSKPIKAAQCRINVESALRKHRLLHTNPALQRRHKVVEVRTSPDPEAAPAEQAADQEVLPKVSPGMFDSMLKRVRRLGSLWR</sequence>
<dbReference type="GO" id="GO:0000160">
    <property type="term" value="P:phosphorelay signal transduction system"/>
    <property type="evidence" value="ECO:0007669"/>
    <property type="project" value="InterPro"/>
</dbReference>
<dbReference type="Gene3D" id="3.40.50.2300">
    <property type="match status" value="2"/>
</dbReference>
<proteinExistence type="predicted"/>
<name>A0A3P3VRM5_9GAMM</name>
<feature type="modified residue" description="4-aspartylphosphate" evidence="2">
    <location>
        <position position="55"/>
    </location>
</feature>